<keyword evidence="4 8" id="KW-0812">Transmembrane</keyword>
<comment type="function">
    <text evidence="8">Component of the signal peptidase complex (SPC) which catalyzes the cleavage of N-terminal signal sequences from nascent proteins as they are translocated into the lumen of the endoplasmic reticulum. Enhances the enzymatic activity of SPC and facilitates the interactions between different components of the translocation site.</text>
</comment>
<dbReference type="KEGG" id="tva:4752061"/>
<name>A2FL74_TRIV3</name>
<accession>A2FL74</accession>
<reference evidence="9" key="1">
    <citation type="submission" date="2006-10" db="EMBL/GenBank/DDBJ databases">
        <authorList>
            <person name="Amadeo P."/>
            <person name="Zhao Q."/>
            <person name="Wortman J."/>
            <person name="Fraser-Liggett C."/>
            <person name="Carlton J."/>
        </authorList>
    </citation>
    <scope>NUCLEOTIDE SEQUENCE</scope>
    <source>
        <strain evidence="9">G3</strain>
    </source>
</reference>
<dbReference type="GO" id="GO:0006465">
    <property type="term" value="P:signal peptide processing"/>
    <property type="evidence" value="ECO:0007669"/>
    <property type="project" value="UniProtKB-UniRule"/>
</dbReference>
<feature type="transmembrane region" description="Helical" evidence="8">
    <location>
        <begin position="69"/>
        <end position="91"/>
    </location>
</feature>
<evidence type="ECO:0000256" key="8">
    <source>
        <dbReference type="RuleBase" id="RU368033"/>
    </source>
</evidence>
<dbReference type="GO" id="GO:0008233">
    <property type="term" value="F:peptidase activity"/>
    <property type="evidence" value="ECO:0007669"/>
    <property type="project" value="UniProtKB-UniRule"/>
</dbReference>
<evidence type="ECO:0000256" key="5">
    <source>
        <dbReference type="ARBA" id="ARBA00022824"/>
    </source>
</evidence>
<sequence>MAPNRFNLSSAGRLRRQMNQVLAETFAQQKYYQLRFLTLLIGFSKIFHAIALMYMYMQQIPFSEKYKTNLILSITGTLTYVIQYGISMVWWKHYYGTFARESSSNNNLIVCIHTPWYTGKYVITIYLSPKTTYFQRLTNEVYHEEIEFANYFTESGYFLEEKWKAKVLNIYNQSLYAKNK</sequence>
<dbReference type="InParanoid" id="A2FL74"/>
<gene>
    <name evidence="9" type="ORF">TVAG_441490</name>
</gene>
<comment type="subcellular location">
    <subcellularLocation>
        <location evidence="1 8">Endoplasmic reticulum membrane</location>
        <topology evidence="1 8">Multi-pass membrane protein</topology>
    </subcellularLocation>
</comment>
<dbReference type="Pfam" id="PF06703">
    <property type="entry name" value="SPC25"/>
    <property type="match status" value="1"/>
</dbReference>
<protein>
    <recommendedName>
        <fullName evidence="3 8">Signal peptidase complex subunit 2</fullName>
    </recommendedName>
</protein>
<dbReference type="GO" id="GO:0005787">
    <property type="term" value="C:signal peptidase complex"/>
    <property type="evidence" value="ECO:0007669"/>
    <property type="project" value="UniProtKB-UniRule"/>
</dbReference>
<organism evidence="9 10">
    <name type="scientific">Trichomonas vaginalis (strain ATCC PRA-98 / G3)</name>
    <dbReference type="NCBI Taxonomy" id="412133"/>
    <lineage>
        <taxon>Eukaryota</taxon>
        <taxon>Metamonada</taxon>
        <taxon>Parabasalia</taxon>
        <taxon>Trichomonadida</taxon>
        <taxon>Trichomonadidae</taxon>
        <taxon>Trichomonas</taxon>
    </lineage>
</organism>
<dbReference type="VEuPathDB" id="TrichDB:TVAG_441490"/>
<dbReference type="Proteomes" id="UP000001542">
    <property type="component" value="Unassembled WGS sequence"/>
</dbReference>
<dbReference type="AlphaFoldDB" id="A2FL74"/>
<comment type="similarity">
    <text evidence="2 8">Belongs to the SPCS2 family.</text>
</comment>
<evidence type="ECO:0000313" key="10">
    <source>
        <dbReference type="Proteomes" id="UP000001542"/>
    </source>
</evidence>
<proteinExistence type="inferred from homology"/>
<dbReference type="InterPro" id="IPR009582">
    <property type="entry name" value="Spc2/SPCS2"/>
</dbReference>
<dbReference type="EMBL" id="DS113863">
    <property type="protein sequence ID" value="EAX94330.1"/>
    <property type="molecule type" value="Genomic_DNA"/>
</dbReference>
<feature type="transmembrane region" description="Helical" evidence="8">
    <location>
        <begin position="36"/>
        <end position="57"/>
    </location>
</feature>
<keyword evidence="5 8" id="KW-0256">Endoplasmic reticulum</keyword>
<dbReference type="RefSeq" id="XP_001307260.1">
    <property type="nucleotide sequence ID" value="XM_001307259.1"/>
</dbReference>
<evidence type="ECO:0000313" key="9">
    <source>
        <dbReference type="EMBL" id="EAX94330.1"/>
    </source>
</evidence>
<evidence type="ECO:0000256" key="6">
    <source>
        <dbReference type="ARBA" id="ARBA00022989"/>
    </source>
</evidence>
<evidence type="ECO:0000256" key="3">
    <source>
        <dbReference type="ARBA" id="ARBA00017057"/>
    </source>
</evidence>
<evidence type="ECO:0000256" key="1">
    <source>
        <dbReference type="ARBA" id="ARBA00004477"/>
    </source>
</evidence>
<keyword evidence="7 8" id="KW-0472">Membrane</keyword>
<dbReference type="VEuPathDB" id="TrichDB:TVAGG3_0569520"/>
<keyword evidence="10" id="KW-1185">Reference proteome</keyword>
<evidence type="ECO:0000256" key="2">
    <source>
        <dbReference type="ARBA" id="ARBA00007324"/>
    </source>
</evidence>
<keyword evidence="6 8" id="KW-1133">Transmembrane helix</keyword>
<evidence type="ECO:0000256" key="7">
    <source>
        <dbReference type="ARBA" id="ARBA00023136"/>
    </source>
</evidence>
<reference evidence="9" key="2">
    <citation type="journal article" date="2007" name="Science">
        <title>Draft genome sequence of the sexually transmitted pathogen Trichomonas vaginalis.</title>
        <authorList>
            <person name="Carlton J.M."/>
            <person name="Hirt R.P."/>
            <person name="Silva J.C."/>
            <person name="Delcher A.L."/>
            <person name="Schatz M."/>
            <person name="Zhao Q."/>
            <person name="Wortman J.R."/>
            <person name="Bidwell S.L."/>
            <person name="Alsmark U.C.M."/>
            <person name="Besteiro S."/>
            <person name="Sicheritz-Ponten T."/>
            <person name="Noel C.J."/>
            <person name="Dacks J.B."/>
            <person name="Foster P.G."/>
            <person name="Simillion C."/>
            <person name="Van de Peer Y."/>
            <person name="Miranda-Saavedra D."/>
            <person name="Barton G.J."/>
            <person name="Westrop G.D."/>
            <person name="Mueller S."/>
            <person name="Dessi D."/>
            <person name="Fiori P.L."/>
            <person name="Ren Q."/>
            <person name="Paulsen I."/>
            <person name="Zhang H."/>
            <person name="Bastida-Corcuera F.D."/>
            <person name="Simoes-Barbosa A."/>
            <person name="Brown M.T."/>
            <person name="Hayes R.D."/>
            <person name="Mukherjee M."/>
            <person name="Okumura C.Y."/>
            <person name="Schneider R."/>
            <person name="Smith A.J."/>
            <person name="Vanacova S."/>
            <person name="Villalvazo M."/>
            <person name="Haas B.J."/>
            <person name="Pertea M."/>
            <person name="Feldblyum T.V."/>
            <person name="Utterback T.R."/>
            <person name="Shu C.L."/>
            <person name="Osoegawa K."/>
            <person name="de Jong P.J."/>
            <person name="Hrdy I."/>
            <person name="Horvathova L."/>
            <person name="Zubacova Z."/>
            <person name="Dolezal P."/>
            <person name="Malik S.B."/>
            <person name="Logsdon J.M. Jr."/>
            <person name="Henze K."/>
            <person name="Gupta A."/>
            <person name="Wang C.C."/>
            <person name="Dunne R.L."/>
            <person name="Upcroft J.A."/>
            <person name="Upcroft P."/>
            <person name="White O."/>
            <person name="Salzberg S.L."/>
            <person name="Tang P."/>
            <person name="Chiu C.-H."/>
            <person name="Lee Y.-S."/>
            <person name="Embley T.M."/>
            <person name="Coombs G.H."/>
            <person name="Mottram J.C."/>
            <person name="Tachezy J."/>
            <person name="Fraser-Liggett C.M."/>
            <person name="Johnson P.J."/>
        </authorList>
    </citation>
    <scope>NUCLEOTIDE SEQUENCE [LARGE SCALE GENOMIC DNA]</scope>
    <source>
        <strain evidence="9">G3</strain>
    </source>
</reference>
<evidence type="ECO:0000256" key="4">
    <source>
        <dbReference type="ARBA" id="ARBA00022692"/>
    </source>
</evidence>